<evidence type="ECO:0000259" key="6">
    <source>
        <dbReference type="Pfam" id="PF25036"/>
    </source>
</evidence>
<evidence type="ECO:0000259" key="7">
    <source>
        <dbReference type="Pfam" id="PF25037"/>
    </source>
</evidence>
<reference evidence="8" key="1">
    <citation type="submission" date="2021-09" db="EMBL/GenBank/DDBJ databases">
        <authorList>
            <consortium name="AG Swart"/>
            <person name="Singh M."/>
            <person name="Singh A."/>
            <person name="Seah K."/>
            <person name="Emmerich C."/>
        </authorList>
    </citation>
    <scope>NUCLEOTIDE SEQUENCE</scope>
    <source>
        <strain evidence="8">ATCC30299</strain>
    </source>
</reference>
<accession>A0AAU9JUT4</accession>
<evidence type="ECO:0008006" key="10">
    <source>
        <dbReference type="Google" id="ProtNLM"/>
    </source>
</evidence>
<proteinExistence type="inferred from homology"/>
<dbReference type="Pfam" id="PF12624">
    <property type="entry name" value="VPS13_N"/>
    <property type="match status" value="1"/>
</dbReference>
<dbReference type="GO" id="GO:0006623">
    <property type="term" value="P:protein targeting to vacuole"/>
    <property type="evidence" value="ECO:0007669"/>
    <property type="project" value="TreeGrafter"/>
</dbReference>
<keyword evidence="3" id="KW-0445">Lipid transport</keyword>
<dbReference type="InterPro" id="IPR026847">
    <property type="entry name" value="VPS13"/>
</dbReference>
<feature type="domain" description="Intermembrane lipid transfer protein VPS13-like C-terminal" evidence="7">
    <location>
        <begin position="2349"/>
        <end position="2422"/>
    </location>
</feature>
<dbReference type="PANTHER" id="PTHR16166">
    <property type="entry name" value="VACUOLAR PROTEIN SORTING-ASSOCIATED PROTEIN VPS13"/>
    <property type="match status" value="1"/>
</dbReference>
<evidence type="ECO:0000259" key="5">
    <source>
        <dbReference type="Pfam" id="PF12624"/>
    </source>
</evidence>
<evidence type="ECO:0000256" key="1">
    <source>
        <dbReference type="ARBA" id="ARBA00006545"/>
    </source>
</evidence>
<keyword evidence="4" id="KW-0175">Coiled coil</keyword>
<name>A0AAU9JUT4_9CILI</name>
<keyword evidence="2" id="KW-0813">Transport</keyword>
<comment type="caution">
    <text evidence="8">The sequence shown here is derived from an EMBL/GenBank/DDBJ whole genome shotgun (WGS) entry which is preliminary data.</text>
</comment>
<feature type="coiled-coil region" evidence="4">
    <location>
        <begin position="408"/>
        <end position="444"/>
    </location>
</feature>
<keyword evidence="9" id="KW-1185">Reference proteome</keyword>
<feature type="domain" description="Chorein N-terminal" evidence="5">
    <location>
        <begin position="3"/>
        <end position="302"/>
    </location>
</feature>
<dbReference type="EMBL" id="CAJZBQ010000043">
    <property type="protein sequence ID" value="CAG9327203.1"/>
    <property type="molecule type" value="Genomic_DNA"/>
</dbReference>
<evidence type="ECO:0000313" key="8">
    <source>
        <dbReference type="EMBL" id="CAG9327203.1"/>
    </source>
</evidence>
<dbReference type="Pfam" id="PF25037">
    <property type="entry name" value="VPS13_C"/>
    <property type="match status" value="1"/>
</dbReference>
<dbReference type="InterPro" id="IPR026854">
    <property type="entry name" value="VPS13_N"/>
</dbReference>
<sequence>MNSAIAKVLNKVLGDFVEGLSSDQLNISMFSGEVSLKNLRLKKEALQKLGLPFNLTSGFVGRLFMKIPWKSLGSSPLQVEVENVFALVNPKPPTEWSESKERESAIISKALALESFEALNSSLELNSAEPGYIEKLISKIIDNLIVNVKNIYLRYDDSVSSIEHFSVGVILREMKAETCNSKWVPEYVPESNVCFKLTTVKGFALFFDYGKDMIKIEEDSGKNLAVALEELANLELLTNAEHKYLLSPIDIRIELILYKDSKKYDTPQGLLTIHQSDVVFSVFPGQLTHVLKLVEFIDLFKSFQKGVERSAQERKFTKNEAKNYRETYKKWRSLTINKPKEAEKLKKVLDEQEQGVDIEELTKERNRALKETEIIRREEEKRKEIEEIKNKPIEGGLSKFKGWFGGGKSEEEKKKEQEEKNMKIKKAEEELKLILQEKEQVSDYVEMSGAMPVSLNGPLDWVQWRVLFDVKSSKLIIFDENTEMLSGELRDFSVDFGLRPNTLYVFLKFGTLVVNDNVTKSQIFPDIFKGSHLDIQFDQYPVNTLKASGGESLICLHPQSLFSITNVYLGALTKNVDVNKYLSEASEKTGQIIEKGDKYLKDMIKTGTQQSIILDVTLKSPIIIIPTDSNSLEKPFLVIDNGTFTASTSIETLDGLDFDRYNFLIKKVKVCSVLPCESVEKWHKGDIENILDPFDIEMVLFNCKIAQTMVPSIRVKSIIDKIILKLTDSQLLIFIEILNLFSNQEKVEIERKNEEIKEDEELIEGKGFKDNLKEIGEILSIAANIRLNEIQLNIIEKNLPLTKIAINDIDLNVKSDKYGNIDLDFILEKLAIEDLRPDIEFPNVVSNPLEYQREWDTDENTSYENMTQVKIFIHLKPRNDQLDVGVRLNDIRFVACASYAESLLKFASHQLNQIQQAKSVQVKAKPVSTATTTYHSRFSVLFSNFELWVPLDPSNPKSKIASFSLSLSTIYTASAEIKYTYDVLWRVISSENIWAEEDASVDIRQLNAMLGYSKNNLMRTDKITRDLITPSRISASYKSITNEASTKMEANLSIESLCVVYGFRDILFFQEVAKPWLAIDFSQFSEKKKSHSQVENKDTIHFSFDCDSLQLTMLEDTTKNPYSLLHMQFSNMMATGEQKESQKFEFSTIMNINYYNSYNSTWEPLLEDWNFSLLMKQLNPKAPIELALVSLETLNINLSYSMAETVSLIIKRFSQNLSDWGNEKFYEQGEEMDGLNKKTYKIYNKLGKDLEVWIDSPNAAHWKLKNEKSVKFGQDQINSLFMVNLAHSKTTSMLQTAQTPSAIALTLESFYSVHGIIIENAGMQLVMISNGDTQYPILINVKSYENKQEIHIQSGIVIMNNTDFPITLILNTDEMTIKENSSSSLPFSWLDSASKIAIKTSTGTLEITSTAMLRIDENLYVLIENFSYIFDGVRTLRVMEINPPILFENLLPCPMTVYYDENSSSDLILSGTHAAIYKFNPEQKFKFEIHIDENTKVSTGWINSFEKARISLLEKPKSSLHLEKSVKDFRSCSNLDLLDLEKTSQDAQESLKNILITISAEHIIINKTGHDLQVESLLVEKNQIGFFSSKKNKIKIKFPEEDQWSGGFNKNTIGISGLVKVPKTLQERNIKTLMFGVNIANAPLPLVKTKVITLCPRYIIANYLGYPVYIKQYDKRKNQQFTKFRLEDNEKIQYQPDDLSIQVGVQVSADGNRWSGPFNIDDLEDFQIRFPGEEQVIVEDNTLFKLEDNTWHIPRQTNGNMHYARIVVSSEDEATIFINFVVPKNPEYKISNHTEEIITIKQSGFDDFSMTIKPGSVVPWAFDDNLVNNKKIIVESENAKNKYSLEKIQKQKNFGNHKVEVVVEGVTRQLNISEPDLPKGTSIVQALYEMFAVKSSFKVLLEMKGIGLSIIDEKPTEKIYISMMGLFAKLKKTDILFGKRLDTALKADIKLGNFQIDNMDNMNSMFPVIYSPVAINKEESGEIVPFIQFKLQREIRTCINQQSNTIDKISWLELLIQSMQAKINEDTLWTLLKLQGNILDKLNASLENLSTENKGKYMKDLYPQLAATQPVLPFDPTLMNKKTYFLFIRLCAIKLNLTFRKKMTQIRLDPKKGFGAAGLLETLSGAFANISDSPLFFRELMMTQCFQTLDNLTWIIMKNYIRQGIIQVYKILGSSDMIGNPIGLVDKLGTGVFEFFNEPAKGLLKGPKSFAQGVGKGFKSLVGNVIAGGFGSVSKITGSLYKVVKQVGGNDEDVHKINESDNIGKNMYEGFKGGVMDVADGIKGVFTKPWKGAKEGGAKGFFKGLGSGVAGLVVSPVAAVLKFGSTITGGVSSAAILLARGKVQTLGRVRFPRQFGARRILEAYNSELAEAQELLKNLQGHKGEQMIYYIHIVEEEDLILILTTKYILFLVDAELIKQLKVEEIDKLEVHRFDKQFYMCVATPKDEFVLKSWSYGPIAKMYTAVISLPNSLKNRKSIAKVKVPAHYKRECC</sequence>
<dbReference type="GO" id="GO:0045053">
    <property type="term" value="P:protein retention in Golgi apparatus"/>
    <property type="evidence" value="ECO:0007669"/>
    <property type="project" value="TreeGrafter"/>
</dbReference>
<evidence type="ECO:0000313" key="9">
    <source>
        <dbReference type="Proteomes" id="UP001162131"/>
    </source>
</evidence>
<dbReference type="Proteomes" id="UP001162131">
    <property type="component" value="Unassembled WGS sequence"/>
</dbReference>
<gene>
    <name evidence="8" type="ORF">BSTOLATCC_MIC43243</name>
</gene>
<dbReference type="PANTHER" id="PTHR16166:SF93">
    <property type="entry name" value="INTERMEMBRANE LIPID TRANSFER PROTEIN VPS13"/>
    <property type="match status" value="1"/>
</dbReference>
<evidence type="ECO:0000256" key="4">
    <source>
        <dbReference type="SAM" id="Coils"/>
    </source>
</evidence>
<evidence type="ECO:0000256" key="3">
    <source>
        <dbReference type="ARBA" id="ARBA00023055"/>
    </source>
</evidence>
<organism evidence="8 9">
    <name type="scientific">Blepharisma stoltei</name>
    <dbReference type="NCBI Taxonomy" id="1481888"/>
    <lineage>
        <taxon>Eukaryota</taxon>
        <taxon>Sar</taxon>
        <taxon>Alveolata</taxon>
        <taxon>Ciliophora</taxon>
        <taxon>Postciliodesmatophora</taxon>
        <taxon>Heterotrichea</taxon>
        <taxon>Heterotrichida</taxon>
        <taxon>Blepharismidae</taxon>
        <taxon>Blepharisma</taxon>
    </lineage>
</organism>
<feature type="domain" description="Vacuolar protein sorting-associated protein 13 VPS13 adaptor binding" evidence="6">
    <location>
        <begin position="1292"/>
        <end position="1824"/>
    </location>
</feature>
<comment type="similarity">
    <text evidence="1">Belongs to the VPS13 family.</text>
</comment>
<dbReference type="InterPro" id="IPR009543">
    <property type="entry name" value="VPS13_VAB"/>
</dbReference>
<evidence type="ECO:0000256" key="2">
    <source>
        <dbReference type="ARBA" id="ARBA00022448"/>
    </source>
</evidence>
<dbReference type="Pfam" id="PF25036">
    <property type="entry name" value="VPS13_VAB"/>
    <property type="match status" value="1"/>
</dbReference>
<protein>
    <recommendedName>
        <fullName evidence="10">Vacuolar protein sorting-associated protein</fullName>
    </recommendedName>
</protein>
<dbReference type="GO" id="GO:0006869">
    <property type="term" value="P:lipid transport"/>
    <property type="evidence" value="ECO:0007669"/>
    <property type="project" value="UniProtKB-KW"/>
</dbReference>
<dbReference type="InterPro" id="IPR056748">
    <property type="entry name" value="VPS13-like_C"/>
</dbReference>